<accession>A0A2M3ZRQ8</accession>
<evidence type="ECO:0000313" key="1">
    <source>
        <dbReference type="EMBL" id="MBW31246.1"/>
    </source>
</evidence>
<dbReference type="EMBL" id="GGFM01010495">
    <property type="protein sequence ID" value="MBW31246.1"/>
    <property type="molecule type" value="Transcribed_RNA"/>
</dbReference>
<reference evidence="1" key="1">
    <citation type="submission" date="2018-01" db="EMBL/GenBank/DDBJ databases">
        <title>An insight into the sialome of Amazonian anophelines.</title>
        <authorList>
            <person name="Ribeiro J.M."/>
            <person name="Scarpassa V."/>
            <person name="Calvo E."/>
        </authorList>
    </citation>
    <scope>NUCLEOTIDE SEQUENCE</scope>
    <source>
        <tissue evidence="1">Salivary glands</tissue>
    </source>
</reference>
<sequence length="84" mass="9680">MLLLFDSTVHYILVPSVYAMEGFLLSIDPGYGDINGVPAIHYYIRKASHSTPFMRIDVDRMYCATFEAIYRPFRLAIHRHVTNA</sequence>
<protein>
    <submittedName>
        <fullName evidence="1">Putative secreted peptide</fullName>
    </submittedName>
</protein>
<dbReference type="AlphaFoldDB" id="A0A2M3ZRQ8"/>
<organism evidence="1">
    <name type="scientific">Anopheles braziliensis</name>
    <dbReference type="NCBI Taxonomy" id="58242"/>
    <lineage>
        <taxon>Eukaryota</taxon>
        <taxon>Metazoa</taxon>
        <taxon>Ecdysozoa</taxon>
        <taxon>Arthropoda</taxon>
        <taxon>Hexapoda</taxon>
        <taxon>Insecta</taxon>
        <taxon>Pterygota</taxon>
        <taxon>Neoptera</taxon>
        <taxon>Endopterygota</taxon>
        <taxon>Diptera</taxon>
        <taxon>Nematocera</taxon>
        <taxon>Culicoidea</taxon>
        <taxon>Culicidae</taxon>
        <taxon>Anophelinae</taxon>
        <taxon>Anopheles</taxon>
    </lineage>
</organism>
<proteinExistence type="predicted"/>
<name>A0A2M3ZRQ8_9DIPT</name>